<dbReference type="GO" id="GO:0046983">
    <property type="term" value="F:protein dimerization activity"/>
    <property type="evidence" value="ECO:0007669"/>
    <property type="project" value="InterPro"/>
</dbReference>
<name>A0A543BJY5_9MICO</name>
<dbReference type="AlphaFoldDB" id="A0A543BJY5"/>
<dbReference type="Proteomes" id="UP000317209">
    <property type="component" value="Unassembled WGS sequence"/>
</dbReference>
<comment type="caution">
    <text evidence="6">The sequence shown here is derived from an EMBL/GenBank/DDBJ whole genome shotgun (WGS) entry which is preliminary data.</text>
</comment>
<evidence type="ECO:0000256" key="1">
    <source>
        <dbReference type="ARBA" id="ARBA00022679"/>
    </source>
</evidence>
<dbReference type="EMBL" id="VFOX01000001">
    <property type="protein sequence ID" value="TQL85135.1"/>
    <property type="molecule type" value="Genomic_DNA"/>
</dbReference>
<proteinExistence type="predicted"/>
<feature type="transmembrane region" description="Helical" evidence="4">
    <location>
        <begin position="147"/>
        <end position="168"/>
    </location>
</feature>
<feature type="transmembrane region" description="Helical" evidence="4">
    <location>
        <begin position="18"/>
        <end position="35"/>
    </location>
</feature>
<protein>
    <submittedName>
        <fullName evidence="6">Two-component system sensor histidine kinase DesK</fullName>
    </submittedName>
</protein>
<dbReference type="GO" id="GO:0016020">
    <property type="term" value="C:membrane"/>
    <property type="evidence" value="ECO:0007669"/>
    <property type="project" value="InterPro"/>
</dbReference>
<dbReference type="Gene3D" id="3.30.565.10">
    <property type="entry name" value="Histidine kinase-like ATPase, C-terminal domain"/>
    <property type="match status" value="1"/>
</dbReference>
<keyword evidence="4" id="KW-0812">Transmembrane</keyword>
<gene>
    <name evidence="6" type="ORF">FB560_0737</name>
</gene>
<feature type="transmembrane region" description="Helical" evidence="4">
    <location>
        <begin position="84"/>
        <end position="109"/>
    </location>
</feature>
<evidence type="ECO:0000256" key="3">
    <source>
        <dbReference type="ARBA" id="ARBA00023012"/>
    </source>
</evidence>
<feature type="transmembrane region" description="Helical" evidence="4">
    <location>
        <begin position="121"/>
        <end position="141"/>
    </location>
</feature>
<dbReference type="InterPro" id="IPR036890">
    <property type="entry name" value="HATPase_C_sf"/>
</dbReference>
<dbReference type="Pfam" id="PF07730">
    <property type="entry name" value="HisKA_3"/>
    <property type="match status" value="1"/>
</dbReference>
<accession>A0A543BJY5</accession>
<keyword evidence="7" id="KW-1185">Reference proteome</keyword>
<dbReference type="Gene3D" id="1.20.5.1930">
    <property type="match status" value="1"/>
</dbReference>
<dbReference type="InterPro" id="IPR011712">
    <property type="entry name" value="Sig_transdc_His_kin_sub3_dim/P"/>
</dbReference>
<organism evidence="6 7">
    <name type="scientific">Microbacterium saperdae</name>
    <dbReference type="NCBI Taxonomy" id="69368"/>
    <lineage>
        <taxon>Bacteria</taxon>
        <taxon>Bacillati</taxon>
        <taxon>Actinomycetota</taxon>
        <taxon>Actinomycetes</taxon>
        <taxon>Micrococcales</taxon>
        <taxon>Microbacteriaceae</taxon>
        <taxon>Microbacterium</taxon>
    </lineage>
</organism>
<sequence length="363" mass="38906">MTTEQPGGDAHTGPWERWGWLMAVVWMVFLVYPVLSLRGSDAALGWVVLGWTALITFAVVYVIGFVVGMRSAWGTPRPLVRTLFWVQIVCAIATIPAIETQALSFLPYLMSYASYGLRGMWHWVTTISGITLAAGVVLFSGQLEGHLQLLVVVVLIAVVNTVNTWLISRSVDADKVRMELATSDERASIARDVHDLLGHTLTAVKLKAELAERLVDVDPERAKAELAQIVHLTGEAIAGVRSTVTGIRGAALSDQLQASTTALESAGLQVRIEGDPTALSPAQSLPAGWIVRESTTNILRHARAQHVRITMAPGEVTIEDDGRGARGPAGSGLRGMSERAAAAGGVLVVEEASHGGTRVRVTW</sequence>
<feature type="transmembrane region" description="Helical" evidence="4">
    <location>
        <begin position="42"/>
        <end position="64"/>
    </location>
</feature>
<keyword evidence="4" id="KW-0472">Membrane</keyword>
<dbReference type="GO" id="GO:0000155">
    <property type="term" value="F:phosphorelay sensor kinase activity"/>
    <property type="evidence" value="ECO:0007669"/>
    <property type="project" value="InterPro"/>
</dbReference>
<evidence type="ECO:0000313" key="7">
    <source>
        <dbReference type="Proteomes" id="UP000317209"/>
    </source>
</evidence>
<evidence type="ECO:0000256" key="4">
    <source>
        <dbReference type="SAM" id="Phobius"/>
    </source>
</evidence>
<reference evidence="6 7" key="1">
    <citation type="submission" date="2019-06" db="EMBL/GenBank/DDBJ databases">
        <title>Sequencing the genomes of 1000 actinobacteria strains.</title>
        <authorList>
            <person name="Klenk H.-P."/>
        </authorList>
    </citation>
    <scope>NUCLEOTIDE SEQUENCE [LARGE SCALE GENOMIC DNA]</scope>
    <source>
        <strain evidence="6 7">DSM 20169</strain>
    </source>
</reference>
<keyword evidence="3" id="KW-0902">Two-component regulatory system</keyword>
<keyword evidence="1" id="KW-0808">Transferase</keyword>
<evidence type="ECO:0000313" key="6">
    <source>
        <dbReference type="EMBL" id="TQL85135.1"/>
    </source>
</evidence>
<dbReference type="OrthoDB" id="5241784at2"/>
<evidence type="ECO:0000256" key="2">
    <source>
        <dbReference type="ARBA" id="ARBA00022777"/>
    </source>
</evidence>
<keyword evidence="4" id="KW-1133">Transmembrane helix</keyword>
<dbReference type="InterPro" id="IPR050482">
    <property type="entry name" value="Sensor_HK_TwoCompSys"/>
</dbReference>
<dbReference type="RefSeq" id="WP_141871112.1">
    <property type="nucleotide sequence ID" value="NZ_VFOX01000001.1"/>
</dbReference>
<dbReference type="PANTHER" id="PTHR24421:SF63">
    <property type="entry name" value="SENSOR HISTIDINE KINASE DESK"/>
    <property type="match status" value="1"/>
</dbReference>
<keyword evidence="2 6" id="KW-0418">Kinase</keyword>
<dbReference type="PANTHER" id="PTHR24421">
    <property type="entry name" value="NITRATE/NITRITE SENSOR PROTEIN NARX-RELATED"/>
    <property type="match status" value="1"/>
</dbReference>
<dbReference type="SUPFAM" id="SSF55874">
    <property type="entry name" value="ATPase domain of HSP90 chaperone/DNA topoisomerase II/histidine kinase"/>
    <property type="match status" value="1"/>
</dbReference>
<feature type="domain" description="Signal transduction histidine kinase subgroup 3 dimerisation and phosphoacceptor" evidence="5">
    <location>
        <begin position="185"/>
        <end position="250"/>
    </location>
</feature>
<evidence type="ECO:0000259" key="5">
    <source>
        <dbReference type="Pfam" id="PF07730"/>
    </source>
</evidence>
<dbReference type="CDD" id="cd16917">
    <property type="entry name" value="HATPase_UhpB-NarQ-NarX-like"/>
    <property type="match status" value="1"/>
</dbReference>